<dbReference type="OrthoDB" id="273988at2"/>
<dbReference type="EMBL" id="MQWA01000001">
    <property type="protein sequence ID" value="PQJ27598.1"/>
    <property type="molecule type" value="Genomic_DNA"/>
</dbReference>
<name>A0A2S7TXY0_9BACT</name>
<dbReference type="InterPro" id="IPR012430">
    <property type="entry name" value="TMEM43_fam"/>
</dbReference>
<feature type="transmembrane region" description="Helical" evidence="7">
    <location>
        <begin position="346"/>
        <end position="371"/>
    </location>
</feature>
<organism evidence="8 9">
    <name type="scientific">Rubritalea profundi</name>
    <dbReference type="NCBI Taxonomy" id="1658618"/>
    <lineage>
        <taxon>Bacteria</taxon>
        <taxon>Pseudomonadati</taxon>
        <taxon>Verrucomicrobiota</taxon>
        <taxon>Verrucomicrobiia</taxon>
        <taxon>Verrucomicrobiales</taxon>
        <taxon>Rubritaleaceae</taxon>
        <taxon>Rubritalea</taxon>
    </lineage>
</organism>
<dbReference type="PANTHER" id="PTHR13416:SF2">
    <property type="entry name" value="TRANSMEMBRANE PROTEIN 43"/>
    <property type="match status" value="1"/>
</dbReference>
<keyword evidence="9" id="KW-1185">Reference proteome</keyword>
<evidence type="ECO:0000256" key="6">
    <source>
        <dbReference type="ARBA" id="ARBA00023136"/>
    </source>
</evidence>
<proteinExistence type="predicted"/>
<gene>
    <name evidence="8" type="ORF">BSZ32_03205</name>
</gene>
<evidence type="ECO:0000256" key="7">
    <source>
        <dbReference type="SAM" id="Phobius"/>
    </source>
</evidence>
<evidence type="ECO:0000256" key="1">
    <source>
        <dbReference type="ARBA" id="ARBA00004127"/>
    </source>
</evidence>
<evidence type="ECO:0000313" key="8">
    <source>
        <dbReference type="EMBL" id="PQJ27598.1"/>
    </source>
</evidence>
<evidence type="ECO:0000256" key="2">
    <source>
        <dbReference type="ARBA" id="ARBA00004586"/>
    </source>
</evidence>
<dbReference type="GO" id="GO:0071763">
    <property type="term" value="P:nuclear membrane organization"/>
    <property type="evidence" value="ECO:0007669"/>
    <property type="project" value="TreeGrafter"/>
</dbReference>
<dbReference type="GO" id="GO:0006629">
    <property type="term" value="P:lipid metabolic process"/>
    <property type="evidence" value="ECO:0007669"/>
    <property type="project" value="TreeGrafter"/>
</dbReference>
<dbReference type="PANTHER" id="PTHR13416">
    <property type="match status" value="1"/>
</dbReference>
<sequence length="382" mass="41565">MSFTEITSTSWFSRLGDSIKGILFGLIAIPVALILIFWNEKREVDRTRTLEEGAKMVVVVNAQQISPANENKLVYLTAEATTSETLTDPDYGVSFQGALKLQRHVEYYQYEEESKSETNKKLGGGTETVTTYDYSARWVSSPIDSSAFKDPAFQTKNTILKKIQETTLSPSSVELGAYQLSNSQIARLSADSTFSLAADYSLPAMVASEAQVSGNNIYYGTDTQTPSIGDARVHFTYTAAGTYSIIAQQAEKSFVTYQAKKGSLSILKSGAHSVDSLFAEEASSNSILSWVLRAVGFALMGFGFAAILNPLSVVLDVVPLLGNIAEIGTTLIAFILSLSISSVTIAIAWLAFRPLLGCSLLLITFGAIYWLNRLKKKRAIMP</sequence>
<protein>
    <submittedName>
        <fullName evidence="8">Uncharacterized protein</fullName>
    </submittedName>
</protein>
<evidence type="ECO:0000256" key="4">
    <source>
        <dbReference type="ARBA" id="ARBA00022824"/>
    </source>
</evidence>
<comment type="subcellular location">
    <subcellularLocation>
        <location evidence="1">Endomembrane system</location>
        <topology evidence="1">Multi-pass membrane protein</topology>
    </subcellularLocation>
    <subcellularLocation>
        <location evidence="2">Endoplasmic reticulum membrane</location>
    </subcellularLocation>
</comment>
<feature type="transmembrane region" description="Helical" evidence="7">
    <location>
        <begin position="287"/>
        <end position="308"/>
    </location>
</feature>
<dbReference type="Proteomes" id="UP000239907">
    <property type="component" value="Unassembled WGS sequence"/>
</dbReference>
<dbReference type="GO" id="GO:0012505">
    <property type="term" value="C:endomembrane system"/>
    <property type="evidence" value="ECO:0007669"/>
    <property type="project" value="UniProtKB-SubCell"/>
</dbReference>
<evidence type="ECO:0000256" key="5">
    <source>
        <dbReference type="ARBA" id="ARBA00022989"/>
    </source>
</evidence>
<keyword evidence="5 7" id="KW-1133">Transmembrane helix</keyword>
<feature type="transmembrane region" description="Helical" evidence="7">
    <location>
        <begin position="21"/>
        <end position="38"/>
    </location>
</feature>
<comment type="caution">
    <text evidence="8">The sequence shown here is derived from an EMBL/GenBank/DDBJ whole genome shotgun (WGS) entry which is preliminary data.</text>
</comment>
<accession>A0A2S7TXY0</accession>
<reference evidence="8 9" key="1">
    <citation type="submission" date="2016-12" db="EMBL/GenBank/DDBJ databases">
        <title>Study of bacterial adaptation to deep sea.</title>
        <authorList>
            <person name="Song J."/>
            <person name="Yoshizawa S."/>
            <person name="Kogure K."/>
        </authorList>
    </citation>
    <scope>NUCLEOTIDE SEQUENCE [LARGE SCALE GENOMIC DNA]</scope>
    <source>
        <strain evidence="8 9">SAORIC-165</strain>
    </source>
</reference>
<evidence type="ECO:0000256" key="3">
    <source>
        <dbReference type="ARBA" id="ARBA00022692"/>
    </source>
</evidence>
<keyword evidence="3 7" id="KW-0812">Transmembrane</keyword>
<dbReference type="AlphaFoldDB" id="A0A2S7TXY0"/>
<dbReference type="Pfam" id="PF07787">
    <property type="entry name" value="TMEM43"/>
    <property type="match status" value="1"/>
</dbReference>
<evidence type="ECO:0000313" key="9">
    <source>
        <dbReference type="Proteomes" id="UP000239907"/>
    </source>
</evidence>
<feature type="transmembrane region" description="Helical" evidence="7">
    <location>
        <begin position="320"/>
        <end position="340"/>
    </location>
</feature>
<keyword evidence="4" id="KW-0256">Endoplasmic reticulum</keyword>
<dbReference type="RefSeq" id="WP_105042089.1">
    <property type="nucleotide sequence ID" value="NZ_MQWA01000001.1"/>
</dbReference>
<keyword evidence="6 7" id="KW-0472">Membrane</keyword>